<organism evidence="1 2">
    <name type="scientific">Fontibacillus phaseoli</name>
    <dbReference type="NCBI Taxonomy" id="1416533"/>
    <lineage>
        <taxon>Bacteria</taxon>
        <taxon>Bacillati</taxon>
        <taxon>Bacillota</taxon>
        <taxon>Bacilli</taxon>
        <taxon>Bacillales</taxon>
        <taxon>Paenibacillaceae</taxon>
        <taxon>Fontibacillus</taxon>
    </lineage>
</organism>
<comment type="caution">
    <text evidence="1">The sequence shown here is derived from an EMBL/GenBank/DDBJ whole genome shotgun (WGS) entry which is preliminary data.</text>
</comment>
<evidence type="ECO:0000313" key="1">
    <source>
        <dbReference type="EMBL" id="RCX21495.1"/>
    </source>
</evidence>
<dbReference type="AlphaFoldDB" id="A0A369BK57"/>
<evidence type="ECO:0000313" key="2">
    <source>
        <dbReference type="Proteomes" id="UP000253090"/>
    </source>
</evidence>
<reference evidence="1 2" key="1">
    <citation type="submission" date="2018-07" db="EMBL/GenBank/DDBJ databases">
        <title>Genomic Encyclopedia of Type Strains, Phase III (KMG-III): the genomes of soil and plant-associated and newly described type strains.</title>
        <authorList>
            <person name="Whitman W."/>
        </authorList>
    </citation>
    <scope>NUCLEOTIDE SEQUENCE [LARGE SCALE GENOMIC DNA]</scope>
    <source>
        <strain evidence="1 2">CECT 8333</strain>
    </source>
</reference>
<proteinExistence type="predicted"/>
<accession>A0A369BK57</accession>
<protein>
    <submittedName>
        <fullName evidence="1">Uncharacterized protein</fullName>
    </submittedName>
</protein>
<dbReference type="OrthoDB" id="9776217at2"/>
<name>A0A369BK57_9BACL</name>
<dbReference type="EMBL" id="QPJW01000002">
    <property type="protein sequence ID" value="RCX21495.1"/>
    <property type="molecule type" value="Genomic_DNA"/>
</dbReference>
<keyword evidence="2" id="KW-1185">Reference proteome</keyword>
<gene>
    <name evidence="1" type="ORF">DFP94_102248</name>
</gene>
<sequence>MPVKGKVESSRTQINVLIPVIEKDLETLPYVIDGIRKYVQHPIEYGSLSFHERNGYVRKTGVSSR</sequence>
<dbReference type="Proteomes" id="UP000253090">
    <property type="component" value="Unassembled WGS sequence"/>
</dbReference>